<reference evidence="1" key="1">
    <citation type="submission" date="2022-03" db="EMBL/GenBank/DDBJ databases">
        <title>Genomic Encyclopedia of Type Strains, Phase III (KMG-III): the genomes of soil and plant-associated and newly described type strains.</title>
        <authorList>
            <person name="Whitman W."/>
        </authorList>
    </citation>
    <scope>NUCLEOTIDE SEQUENCE</scope>
    <source>
        <strain evidence="1">ANL 6-2</strain>
    </source>
</reference>
<dbReference type="AlphaFoldDB" id="A0AAE3KBA0"/>
<dbReference type="Gene3D" id="3.90.1140.10">
    <property type="entry name" value="Cyclic phosphodiesterase"/>
    <property type="match status" value="1"/>
</dbReference>
<sequence length="226" mass="25108">MACRPWPGKRVEAEAAWQRFLALKRTQANAARDFVAWHRGRPRFGVWAIEVDHLQVRNRLRRGRAALAPFLLSGYRRQPHVTLFASGFPCDEPTRSGDVSWATVCAQADRIARDGPAPFTLRIGGIISLAGAPCLQVQPEPALFRLRDVLLALGPEDRTVPYEPHLTLGLYAAAYAPQRVRRQLRGLHSSGCDAEIRVSAVSFLTFDTATILGPLRPELRVSLPDL</sequence>
<dbReference type="EMBL" id="JALJXV010000005">
    <property type="protein sequence ID" value="MCP1675290.1"/>
    <property type="molecule type" value="Genomic_DNA"/>
</dbReference>
<dbReference type="InterPro" id="IPR009097">
    <property type="entry name" value="Cyclic_Pdiesterase"/>
</dbReference>
<proteinExistence type="predicted"/>
<dbReference type="RefSeq" id="WP_253478512.1">
    <property type="nucleotide sequence ID" value="NZ_JALJXV010000005.1"/>
</dbReference>
<dbReference type="Pfam" id="PF13563">
    <property type="entry name" value="2_5_RNA_ligase2"/>
    <property type="match status" value="1"/>
</dbReference>
<comment type="caution">
    <text evidence="1">The sequence shown here is derived from an EMBL/GenBank/DDBJ whole genome shotgun (WGS) entry which is preliminary data.</text>
</comment>
<organism evidence="1 2">
    <name type="scientific">Natronocella acetinitrilica</name>
    <dbReference type="NCBI Taxonomy" id="414046"/>
    <lineage>
        <taxon>Bacteria</taxon>
        <taxon>Pseudomonadati</taxon>
        <taxon>Pseudomonadota</taxon>
        <taxon>Gammaproteobacteria</taxon>
        <taxon>Chromatiales</taxon>
        <taxon>Ectothiorhodospiraceae</taxon>
        <taxon>Natronocella</taxon>
    </lineage>
</organism>
<name>A0AAE3KBA0_9GAMM</name>
<protein>
    <submittedName>
        <fullName evidence="1">2'-5' RNA ligase</fullName>
    </submittedName>
</protein>
<dbReference type="GO" id="GO:0016874">
    <property type="term" value="F:ligase activity"/>
    <property type="evidence" value="ECO:0007669"/>
    <property type="project" value="UniProtKB-KW"/>
</dbReference>
<accession>A0AAE3KBA0</accession>
<evidence type="ECO:0000313" key="2">
    <source>
        <dbReference type="Proteomes" id="UP001205843"/>
    </source>
</evidence>
<gene>
    <name evidence="1" type="ORF">J2T57_002438</name>
</gene>
<evidence type="ECO:0000313" key="1">
    <source>
        <dbReference type="EMBL" id="MCP1675290.1"/>
    </source>
</evidence>
<keyword evidence="1" id="KW-0436">Ligase</keyword>
<keyword evidence="2" id="KW-1185">Reference proteome</keyword>
<dbReference type="Proteomes" id="UP001205843">
    <property type="component" value="Unassembled WGS sequence"/>
</dbReference>
<dbReference type="SUPFAM" id="SSF55144">
    <property type="entry name" value="LigT-like"/>
    <property type="match status" value="1"/>
</dbReference>